<evidence type="ECO:0000313" key="1">
    <source>
        <dbReference type="EMBL" id="KAJ1199845.1"/>
    </source>
</evidence>
<evidence type="ECO:0000313" key="2">
    <source>
        <dbReference type="Proteomes" id="UP001066276"/>
    </source>
</evidence>
<dbReference type="AlphaFoldDB" id="A0AAV7VI14"/>
<sequence>MRPAVTLRRSCSVASAAPPSGLHSAPKCGWAPGVLQRVLGAQIQDQQRPPSQGPRMHPAWLRLSLDLRYGPDVPIPDWLHLCATSSPPSNCCQVLLFCRSALALSWQQALEPPASLLNWGPTWPQHSRQPSAFLNGTWLPF</sequence>
<protein>
    <submittedName>
        <fullName evidence="1">Uncharacterized protein</fullName>
    </submittedName>
</protein>
<accession>A0AAV7VI14</accession>
<comment type="caution">
    <text evidence="1">The sequence shown here is derived from an EMBL/GenBank/DDBJ whole genome shotgun (WGS) entry which is preliminary data.</text>
</comment>
<keyword evidence="2" id="KW-1185">Reference proteome</keyword>
<dbReference type="EMBL" id="JANPWB010000003">
    <property type="protein sequence ID" value="KAJ1199845.1"/>
    <property type="molecule type" value="Genomic_DNA"/>
</dbReference>
<dbReference type="Proteomes" id="UP001066276">
    <property type="component" value="Chromosome 2_1"/>
</dbReference>
<gene>
    <name evidence="1" type="ORF">NDU88_003677</name>
</gene>
<name>A0AAV7VI14_PLEWA</name>
<reference evidence="1" key="1">
    <citation type="journal article" date="2022" name="bioRxiv">
        <title>Sequencing and chromosome-scale assembly of the giantPleurodeles waltlgenome.</title>
        <authorList>
            <person name="Brown T."/>
            <person name="Elewa A."/>
            <person name="Iarovenko S."/>
            <person name="Subramanian E."/>
            <person name="Araus A.J."/>
            <person name="Petzold A."/>
            <person name="Susuki M."/>
            <person name="Suzuki K.-i.T."/>
            <person name="Hayashi T."/>
            <person name="Toyoda A."/>
            <person name="Oliveira C."/>
            <person name="Osipova E."/>
            <person name="Leigh N.D."/>
            <person name="Simon A."/>
            <person name="Yun M.H."/>
        </authorList>
    </citation>
    <scope>NUCLEOTIDE SEQUENCE</scope>
    <source>
        <strain evidence="1">20211129_DDA</strain>
        <tissue evidence="1">Liver</tissue>
    </source>
</reference>
<proteinExistence type="predicted"/>
<organism evidence="1 2">
    <name type="scientific">Pleurodeles waltl</name>
    <name type="common">Iberian ribbed newt</name>
    <dbReference type="NCBI Taxonomy" id="8319"/>
    <lineage>
        <taxon>Eukaryota</taxon>
        <taxon>Metazoa</taxon>
        <taxon>Chordata</taxon>
        <taxon>Craniata</taxon>
        <taxon>Vertebrata</taxon>
        <taxon>Euteleostomi</taxon>
        <taxon>Amphibia</taxon>
        <taxon>Batrachia</taxon>
        <taxon>Caudata</taxon>
        <taxon>Salamandroidea</taxon>
        <taxon>Salamandridae</taxon>
        <taxon>Pleurodelinae</taxon>
        <taxon>Pleurodeles</taxon>
    </lineage>
</organism>